<sequence>ESLYDGPEVDSVFSSSVSRWRAALARAKSSSKFPKASLDLRKCLRDIPKLPPRIPPEARYIEGHSTWRNADPSCSMRTRKEKSKRIFLTKLHPTICNASASCSFRTWEGRTNNGLALLTLGWAYILSAELAQRQGLRMEYGQLHGRPDSTAWLDLSYASAKEFRWWMAIASRDVGWSVAGGRISPWAVSVGDIGVDISASGAEIQQPPTSYEAACYLSRLCHAYDLGSQASAALAAALTIPLHATTAPFKAVSIELPRANLVARISYPHSEQPPAEFGAIGYYLTLSLCAWATGPSLWSVFWAQDIPCNLVGAWVVPIAQLLEPIIINNDMELLAKVLSINNVSPLWLGIALCGRGAIINCILPSLTKLRDYPFFRPDIDAAAWTGAAQSFFNSPQTSLGSDGTVSRADVWRLRRECSDSYLDDTFSHPPPYGWPPFGKMHATDVEHEILEHLSCSHEWRYLHWNWRLGGTDKGFLVNELSDH</sequence>
<evidence type="ECO:0000313" key="2">
    <source>
        <dbReference type="Proteomes" id="UP000813444"/>
    </source>
</evidence>
<dbReference type="OrthoDB" id="3549294at2759"/>
<dbReference type="AlphaFoldDB" id="A0A8K0SEW1"/>
<feature type="non-terminal residue" evidence="1">
    <location>
        <position position="1"/>
    </location>
</feature>
<comment type="caution">
    <text evidence="1">The sequence shown here is derived from an EMBL/GenBank/DDBJ whole genome shotgun (WGS) entry which is preliminary data.</text>
</comment>
<feature type="non-terminal residue" evidence="1">
    <location>
        <position position="483"/>
    </location>
</feature>
<keyword evidence="2" id="KW-1185">Reference proteome</keyword>
<protein>
    <submittedName>
        <fullName evidence="1">Uncharacterized protein</fullName>
    </submittedName>
</protein>
<dbReference type="EMBL" id="JAGPNK010000016">
    <property type="protein sequence ID" value="KAH7308006.1"/>
    <property type="molecule type" value="Genomic_DNA"/>
</dbReference>
<name>A0A8K0SEW1_9HYPO</name>
<reference evidence="1" key="1">
    <citation type="journal article" date="2021" name="Nat. Commun.">
        <title>Genetic determinants of endophytism in the Arabidopsis root mycobiome.</title>
        <authorList>
            <person name="Mesny F."/>
            <person name="Miyauchi S."/>
            <person name="Thiergart T."/>
            <person name="Pickel B."/>
            <person name="Atanasova L."/>
            <person name="Karlsson M."/>
            <person name="Huettel B."/>
            <person name="Barry K.W."/>
            <person name="Haridas S."/>
            <person name="Chen C."/>
            <person name="Bauer D."/>
            <person name="Andreopoulos W."/>
            <person name="Pangilinan J."/>
            <person name="LaButti K."/>
            <person name="Riley R."/>
            <person name="Lipzen A."/>
            <person name="Clum A."/>
            <person name="Drula E."/>
            <person name="Henrissat B."/>
            <person name="Kohler A."/>
            <person name="Grigoriev I.V."/>
            <person name="Martin F.M."/>
            <person name="Hacquard S."/>
        </authorList>
    </citation>
    <scope>NUCLEOTIDE SEQUENCE</scope>
    <source>
        <strain evidence="1">MPI-CAGE-CH-0235</strain>
    </source>
</reference>
<proteinExistence type="predicted"/>
<gene>
    <name evidence="1" type="ORF">B0I35DRAFT_338303</name>
</gene>
<dbReference type="Proteomes" id="UP000813444">
    <property type="component" value="Unassembled WGS sequence"/>
</dbReference>
<evidence type="ECO:0000313" key="1">
    <source>
        <dbReference type="EMBL" id="KAH7308006.1"/>
    </source>
</evidence>
<organism evidence="1 2">
    <name type="scientific">Stachybotrys elegans</name>
    <dbReference type="NCBI Taxonomy" id="80388"/>
    <lineage>
        <taxon>Eukaryota</taxon>
        <taxon>Fungi</taxon>
        <taxon>Dikarya</taxon>
        <taxon>Ascomycota</taxon>
        <taxon>Pezizomycotina</taxon>
        <taxon>Sordariomycetes</taxon>
        <taxon>Hypocreomycetidae</taxon>
        <taxon>Hypocreales</taxon>
        <taxon>Stachybotryaceae</taxon>
        <taxon>Stachybotrys</taxon>
    </lineage>
</organism>
<accession>A0A8K0SEW1</accession>